<keyword evidence="2" id="KW-1185">Reference proteome</keyword>
<organism evidence="1 2">
    <name type="scientific">Alkalibacterium olivapovliticus</name>
    <dbReference type="NCBI Taxonomy" id="99907"/>
    <lineage>
        <taxon>Bacteria</taxon>
        <taxon>Bacillati</taxon>
        <taxon>Bacillota</taxon>
        <taxon>Bacilli</taxon>
        <taxon>Lactobacillales</taxon>
        <taxon>Carnobacteriaceae</taxon>
        <taxon>Alkalibacterium</taxon>
    </lineage>
</organism>
<evidence type="ECO:0000313" key="2">
    <source>
        <dbReference type="Proteomes" id="UP000238205"/>
    </source>
</evidence>
<reference evidence="1 2" key="1">
    <citation type="submission" date="2018-03" db="EMBL/GenBank/DDBJ databases">
        <title>Genomic Encyclopedia of Archaeal and Bacterial Type Strains, Phase II (KMG-II): from individual species to whole genera.</title>
        <authorList>
            <person name="Goeker M."/>
        </authorList>
    </citation>
    <scope>NUCLEOTIDE SEQUENCE [LARGE SCALE GENOMIC DNA]</scope>
    <source>
        <strain evidence="1 2">DSM 13175</strain>
    </source>
</reference>
<comment type="caution">
    <text evidence="1">The sequence shown here is derived from an EMBL/GenBank/DDBJ whole genome shotgun (WGS) entry which is preliminary data.</text>
</comment>
<dbReference type="OrthoDB" id="9797132at2"/>
<dbReference type="RefSeq" id="WP_106195984.1">
    <property type="nucleotide sequence ID" value="NZ_PVTO01000034.1"/>
</dbReference>
<gene>
    <name evidence="1" type="ORF">CLV38_1349</name>
</gene>
<proteinExistence type="predicted"/>
<name>A0A2T0VVH5_9LACT</name>
<dbReference type="AlphaFoldDB" id="A0A2T0VVH5"/>
<accession>A0A2T0VVH5</accession>
<sequence>MRPFNEIVNVYFPKVDLYTLPLTRAHGNNHPEVFRVRELFELMHSKVKNTRLQPADLVEEFKEMRVVTNNYTTPSDACKTYKAVYTMLKESDESYHIE</sequence>
<dbReference type="EMBL" id="PVTO01000034">
    <property type="protein sequence ID" value="PRY75634.1"/>
    <property type="molecule type" value="Genomic_DNA"/>
</dbReference>
<dbReference type="Proteomes" id="UP000238205">
    <property type="component" value="Unassembled WGS sequence"/>
</dbReference>
<evidence type="ECO:0000313" key="1">
    <source>
        <dbReference type="EMBL" id="PRY75634.1"/>
    </source>
</evidence>
<protein>
    <submittedName>
        <fullName evidence="1">Regulator of cell morphogenesis and NO signaling</fullName>
    </submittedName>
</protein>